<feature type="transmembrane region" description="Helical" evidence="11">
    <location>
        <begin position="531"/>
        <end position="552"/>
    </location>
</feature>
<evidence type="ECO:0000256" key="5">
    <source>
        <dbReference type="ARBA" id="ARBA00022692"/>
    </source>
</evidence>
<feature type="transmembrane region" description="Helical" evidence="11">
    <location>
        <begin position="42"/>
        <end position="62"/>
    </location>
</feature>
<dbReference type="Pfam" id="PF00474">
    <property type="entry name" value="SSF"/>
    <property type="match status" value="2"/>
</dbReference>
<accession>A0A381UC86</accession>
<evidence type="ECO:0000256" key="2">
    <source>
        <dbReference type="ARBA" id="ARBA00006434"/>
    </source>
</evidence>
<feature type="transmembrane region" description="Helical" evidence="11">
    <location>
        <begin position="6"/>
        <end position="22"/>
    </location>
</feature>
<name>A0A381UC86_9ZZZZ</name>
<dbReference type="Gene3D" id="1.20.1730.10">
    <property type="entry name" value="Sodium/glucose cotransporter"/>
    <property type="match status" value="1"/>
</dbReference>
<feature type="transmembrane region" description="Helical" evidence="11">
    <location>
        <begin position="231"/>
        <end position="250"/>
    </location>
</feature>
<dbReference type="AlphaFoldDB" id="A0A381UC86"/>
<evidence type="ECO:0000256" key="8">
    <source>
        <dbReference type="ARBA" id="ARBA00023065"/>
    </source>
</evidence>
<evidence type="ECO:0008006" key="13">
    <source>
        <dbReference type="Google" id="ProtNLM"/>
    </source>
</evidence>
<evidence type="ECO:0000256" key="3">
    <source>
        <dbReference type="ARBA" id="ARBA00022448"/>
    </source>
</evidence>
<dbReference type="GO" id="GO:0006814">
    <property type="term" value="P:sodium ion transport"/>
    <property type="evidence" value="ECO:0007669"/>
    <property type="project" value="UniProtKB-KW"/>
</dbReference>
<evidence type="ECO:0000256" key="4">
    <source>
        <dbReference type="ARBA" id="ARBA00022475"/>
    </source>
</evidence>
<evidence type="ECO:0000313" key="12">
    <source>
        <dbReference type="EMBL" id="SVA24967.1"/>
    </source>
</evidence>
<proteinExistence type="inferred from homology"/>
<gene>
    <name evidence="12" type="ORF">METZ01_LOCUS77821</name>
</gene>
<reference evidence="12" key="1">
    <citation type="submission" date="2018-05" db="EMBL/GenBank/DDBJ databases">
        <authorList>
            <person name="Lanie J.A."/>
            <person name="Ng W.-L."/>
            <person name="Kazmierczak K.M."/>
            <person name="Andrzejewski T.M."/>
            <person name="Davidsen T.M."/>
            <person name="Wayne K.J."/>
            <person name="Tettelin H."/>
            <person name="Glass J.I."/>
            <person name="Rusch D."/>
            <person name="Podicherti R."/>
            <person name="Tsui H.-C.T."/>
            <person name="Winkler M.E."/>
        </authorList>
    </citation>
    <scope>NUCLEOTIDE SEQUENCE</scope>
</reference>
<feature type="transmembrane region" description="Helical" evidence="11">
    <location>
        <begin position="271"/>
        <end position="296"/>
    </location>
</feature>
<evidence type="ECO:0000256" key="1">
    <source>
        <dbReference type="ARBA" id="ARBA00004651"/>
    </source>
</evidence>
<dbReference type="PANTHER" id="PTHR42985:SF47">
    <property type="entry name" value="INTEGRAL MEMBRANE TRANSPORT PROTEIN"/>
    <property type="match status" value="1"/>
</dbReference>
<feature type="transmembrane region" description="Helical" evidence="11">
    <location>
        <begin position="117"/>
        <end position="139"/>
    </location>
</feature>
<sequence>MSNIDLFILSFTLLSISLYSTYKNYSNKNLKSYILGNKSANWRTIGLSVMATQASAITFLSTPGQGYVEGMSFIQNYLGLPIALIVVSLIFVPIYYKSNVYTAYEYLERRFDYKVRLLTSLFFLMQRGLQAGITIYAPSIILTTILGWDLTITVILVGSLIILYTVVGGSRAVSLTHKHQMIVIFIGLIVLFTFLLNFILKDISFYNSLQLMGLFDKNNAINLSFDFSEKYTIWSGLFGGFFLSLSYFGTDQSQVSRYINGKNIKESQMGLIFNAFMKIPLQFFILFIGLLLFVFYSLNQPPLNFNKSLLSYQKSIDNSLIENYEKENTLIFEKKKELLNSYFNNSKDEKLNKQIIELNNDLDINRKNFESEVLANGYIMKKPESDFIFLTFILDYLPIGLIGFLIAVIFSAAMSSTSAEISALSAITTIDIYKRFFKSGVFSKNDVIISKFFNFIWGVIAILFSLFFVQKENLIESINIVASLLYGNVLGIFLVAFFNKKIKSNNVFIGAILSQTIVLIIYFNLGDSIGYLWFNFIGTLLTCSISYFLYILNENINNSTK</sequence>
<evidence type="ECO:0000256" key="7">
    <source>
        <dbReference type="ARBA" id="ARBA00023053"/>
    </source>
</evidence>
<organism evidence="12">
    <name type="scientific">marine metagenome</name>
    <dbReference type="NCBI Taxonomy" id="408172"/>
    <lineage>
        <taxon>unclassified sequences</taxon>
        <taxon>metagenomes</taxon>
        <taxon>ecological metagenomes</taxon>
    </lineage>
</organism>
<dbReference type="CDD" id="cd11494">
    <property type="entry name" value="SLC5sbd_NIS-like_u2"/>
    <property type="match status" value="1"/>
</dbReference>
<feature type="transmembrane region" description="Helical" evidence="11">
    <location>
        <begin position="448"/>
        <end position="468"/>
    </location>
</feature>
<protein>
    <recommendedName>
        <fullName evidence="13">Sodium:solute symporter</fullName>
    </recommendedName>
</protein>
<keyword evidence="8" id="KW-0406">Ion transport</keyword>
<comment type="subcellular location">
    <subcellularLocation>
        <location evidence="1">Cell membrane</location>
        <topology evidence="1">Multi-pass membrane protein</topology>
    </subcellularLocation>
</comment>
<feature type="transmembrane region" description="Helical" evidence="11">
    <location>
        <begin position="480"/>
        <end position="499"/>
    </location>
</feature>
<feature type="transmembrane region" description="Helical" evidence="11">
    <location>
        <begin position="506"/>
        <end position="525"/>
    </location>
</feature>
<dbReference type="GO" id="GO:0005886">
    <property type="term" value="C:plasma membrane"/>
    <property type="evidence" value="ECO:0007669"/>
    <property type="project" value="UniProtKB-SubCell"/>
</dbReference>
<keyword evidence="7" id="KW-0915">Sodium</keyword>
<keyword evidence="6 11" id="KW-1133">Transmembrane helix</keyword>
<dbReference type="InterPro" id="IPR038377">
    <property type="entry name" value="Na/Glc_symporter_sf"/>
</dbReference>
<evidence type="ECO:0000256" key="10">
    <source>
        <dbReference type="ARBA" id="ARBA00023201"/>
    </source>
</evidence>
<dbReference type="InterPro" id="IPR051163">
    <property type="entry name" value="Sodium:Solute_Symporter_SSF"/>
</dbReference>
<keyword evidence="4" id="KW-1003">Cell membrane</keyword>
<dbReference type="PANTHER" id="PTHR42985">
    <property type="entry name" value="SODIUM-COUPLED MONOCARBOXYLATE TRANSPORTER"/>
    <property type="match status" value="1"/>
</dbReference>
<dbReference type="PROSITE" id="PS50283">
    <property type="entry name" value="NA_SOLUT_SYMP_3"/>
    <property type="match status" value="1"/>
</dbReference>
<evidence type="ECO:0000256" key="11">
    <source>
        <dbReference type="SAM" id="Phobius"/>
    </source>
</evidence>
<dbReference type="EMBL" id="UINC01006017">
    <property type="protein sequence ID" value="SVA24967.1"/>
    <property type="molecule type" value="Genomic_DNA"/>
</dbReference>
<evidence type="ECO:0000256" key="9">
    <source>
        <dbReference type="ARBA" id="ARBA00023136"/>
    </source>
</evidence>
<evidence type="ECO:0000256" key="6">
    <source>
        <dbReference type="ARBA" id="ARBA00022989"/>
    </source>
</evidence>
<feature type="transmembrane region" description="Helical" evidence="11">
    <location>
        <begin position="387"/>
        <end position="410"/>
    </location>
</feature>
<keyword evidence="10" id="KW-0739">Sodium transport</keyword>
<feature type="transmembrane region" description="Helical" evidence="11">
    <location>
        <begin position="181"/>
        <end position="200"/>
    </location>
</feature>
<keyword evidence="3" id="KW-0813">Transport</keyword>
<feature type="transmembrane region" description="Helical" evidence="11">
    <location>
        <begin position="74"/>
        <end position="96"/>
    </location>
</feature>
<keyword evidence="5 11" id="KW-0812">Transmembrane</keyword>
<dbReference type="InterPro" id="IPR001734">
    <property type="entry name" value="Na/solute_symporter"/>
</dbReference>
<comment type="similarity">
    <text evidence="2">Belongs to the sodium:solute symporter (SSF) (TC 2.A.21) family.</text>
</comment>
<keyword evidence="9 11" id="KW-0472">Membrane</keyword>
<feature type="transmembrane region" description="Helical" evidence="11">
    <location>
        <begin position="145"/>
        <end position="169"/>
    </location>
</feature>
<dbReference type="GO" id="GO:0015293">
    <property type="term" value="F:symporter activity"/>
    <property type="evidence" value="ECO:0007669"/>
    <property type="project" value="TreeGrafter"/>
</dbReference>